<reference evidence="1 2" key="1">
    <citation type="submission" date="2024-09" db="EMBL/GenBank/DDBJ databases">
        <authorList>
            <person name="Sun Q."/>
            <person name="Mori K."/>
        </authorList>
    </citation>
    <scope>NUCLEOTIDE SEQUENCE [LARGE SCALE GENOMIC DNA]</scope>
    <source>
        <strain evidence="1 2">NCAIM B.02301</strain>
    </source>
</reference>
<proteinExistence type="predicted"/>
<accession>A0ABV6NN83</accession>
<dbReference type="Proteomes" id="UP001589833">
    <property type="component" value="Unassembled WGS sequence"/>
</dbReference>
<comment type="caution">
    <text evidence="1">The sequence shown here is derived from an EMBL/GenBank/DDBJ whole genome shotgun (WGS) entry which is preliminary data.</text>
</comment>
<organism evidence="1 2">
    <name type="scientific">Halalkalibacter alkalisediminis</name>
    <dbReference type="NCBI Taxonomy" id="935616"/>
    <lineage>
        <taxon>Bacteria</taxon>
        <taxon>Bacillati</taxon>
        <taxon>Bacillota</taxon>
        <taxon>Bacilli</taxon>
        <taxon>Bacillales</taxon>
        <taxon>Bacillaceae</taxon>
        <taxon>Halalkalibacter</taxon>
    </lineage>
</organism>
<dbReference type="RefSeq" id="WP_273847117.1">
    <property type="nucleotide sequence ID" value="NZ_JAQQWT010000022.1"/>
</dbReference>
<keyword evidence="2" id="KW-1185">Reference proteome</keyword>
<protein>
    <submittedName>
        <fullName evidence="1">Uncharacterized protein</fullName>
    </submittedName>
</protein>
<sequence>MINGIHVIELNYDFDLVSKAKLLDKYLDQIIYVYDKKTEEKLSIRLLSVTDGIIGNSYV</sequence>
<dbReference type="EMBL" id="JBHLTR010000115">
    <property type="protein sequence ID" value="MFC0562227.1"/>
    <property type="molecule type" value="Genomic_DNA"/>
</dbReference>
<name>A0ABV6NN83_9BACI</name>
<gene>
    <name evidence="1" type="ORF">ACFFH4_25640</name>
</gene>
<evidence type="ECO:0000313" key="1">
    <source>
        <dbReference type="EMBL" id="MFC0562227.1"/>
    </source>
</evidence>
<evidence type="ECO:0000313" key="2">
    <source>
        <dbReference type="Proteomes" id="UP001589833"/>
    </source>
</evidence>